<name>A0AB35UQW9_9FIRM</name>
<dbReference type="InterPro" id="IPR025699">
    <property type="entry name" value="ABC2_memb-like"/>
</dbReference>
<gene>
    <name evidence="2" type="ORF">MQE39_09235</name>
</gene>
<feature type="transmembrane region" description="Helical" evidence="1">
    <location>
        <begin position="154"/>
        <end position="175"/>
    </location>
</feature>
<dbReference type="EMBL" id="JALDAW010000013">
    <property type="protein sequence ID" value="MDY5168297.1"/>
    <property type="molecule type" value="Genomic_DNA"/>
</dbReference>
<keyword evidence="1" id="KW-0472">Membrane</keyword>
<comment type="caution">
    <text evidence="2">The sequence shown here is derived from an EMBL/GenBank/DDBJ whole genome shotgun (WGS) entry which is preliminary data.</text>
</comment>
<dbReference type="Pfam" id="PF13346">
    <property type="entry name" value="ABC2_membrane_5"/>
    <property type="match status" value="1"/>
</dbReference>
<sequence>MKGLFRNNVYAVLSSIRIFFIVMLLLGAVVVILNNNIPILVIGYMLLGMVGFSLLAIACLGKEESSKWHKYKLTAPVKRSEIVKSYFISLLPWLLLGMAFAGAAVTLSILLHGFPFGRDTDVFTLFVVGVDISLITGAIFFPLFYLGGEEKREVVLTISLLCSIGIVFGLTALINSFLPDKITTLQVIMGGFVLLACAFILYLLSYPITVFIFNQKEY</sequence>
<feature type="transmembrane region" description="Helical" evidence="1">
    <location>
        <begin position="39"/>
        <end position="61"/>
    </location>
</feature>
<evidence type="ECO:0000256" key="1">
    <source>
        <dbReference type="SAM" id="Phobius"/>
    </source>
</evidence>
<organism evidence="2 3">
    <name type="scientific">Dielma fastidiosa</name>
    <dbReference type="NCBI Taxonomy" id="1034346"/>
    <lineage>
        <taxon>Bacteria</taxon>
        <taxon>Bacillati</taxon>
        <taxon>Bacillota</taxon>
        <taxon>Erysipelotrichia</taxon>
        <taxon>Erysipelotrichales</taxon>
        <taxon>Erysipelotrichaceae</taxon>
        <taxon>Dielma</taxon>
    </lineage>
</organism>
<keyword evidence="1" id="KW-1133">Transmembrane helix</keyword>
<feature type="transmembrane region" description="Helical" evidence="1">
    <location>
        <begin position="82"/>
        <end position="111"/>
    </location>
</feature>
<feature type="transmembrane region" description="Helical" evidence="1">
    <location>
        <begin position="187"/>
        <end position="213"/>
    </location>
</feature>
<evidence type="ECO:0000313" key="2">
    <source>
        <dbReference type="EMBL" id="MDY5168297.1"/>
    </source>
</evidence>
<dbReference type="Proteomes" id="UP001276902">
    <property type="component" value="Unassembled WGS sequence"/>
</dbReference>
<dbReference type="RefSeq" id="WP_320883629.1">
    <property type="nucleotide sequence ID" value="NZ_BAABZA010000006.1"/>
</dbReference>
<feature type="transmembrane region" description="Helical" evidence="1">
    <location>
        <begin position="12"/>
        <end position="33"/>
    </location>
</feature>
<reference evidence="2" key="1">
    <citation type="submission" date="2022-03" db="EMBL/GenBank/DDBJ databases">
        <title>First case of bacteraemia caused by Dielma fastidiosa in a patient hospitalised with diverticulitis.</title>
        <authorList>
            <person name="Forman-Ankjaer B."/>
            <person name="Hvid-Jensen F."/>
            <person name="Kobel C.M."/>
            <person name="Greve T."/>
        </authorList>
    </citation>
    <scope>NUCLEOTIDE SEQUENCE</scope>
    <source>
        <strain evidence="2">AUH_DF_2021</strain>
    </source>
</reference>
<protein>
    <submittedName>
        <fullName evidence="2">ABC-2 transporter permease</fullName>
    </submittedName>
</protein>
<dbReference type="AlphaFoldDB" id="A0AB35UQW9"/>
<feature type="transmembrane region" description="Helical" evidence="1">
    <location>
        <begin position="123"/>
        <end position="147"/>
    </location>
</feature>
<proteinExistence type="predicted"/>
<evidence type="ECO:0000313" key="3">
    <source>
        <dbReference type="Proteomes" id="UP001276902"/>
    </source>
</evidence>
<keyword evidence="1" id="KW-0812">Transmembrane</keyword>
<accession>A0AB35UQW9</accession>